<feature type="transmembrane region" description="Helical" evidence="7">
    <location>
        <begin position="267"/>
        <end position="287"/>
    </location>
</feature>
<feature type="transmembrane region" description="Helical" evidence="7">
    <location>
        <begin position="341"/>
        <end position="361"/>
    </location>
</feature>
<dbReference type="GO" id="GO:0005886">
    <property type="term" value="C:plasma membrane"/>
    <property type="evidence" value="ECO:0007669"/>
    <property type="project" value="UniProtKB-SubCell"/>
</dbReference>
<organism evidence="8 9">
    <name type="scientific">Natronoarchaeum mannanilyticum</name>
    <dbReference type="NCBI Taxonomy" id="926360"/>
    <lineage>
        <taxon>Archaea</taxon>
        <taxon>Methanobacteriati</taxon>
        <taxon>Methanobacteriota</taxon>
        <taxon>Stenosarchaea group</taxon>
        <taxon>Halobacteria</taxon>
        <taxon>Halobacteriales</taxon>
        <taxon>Natronoarchaeaceae</taxon>
    </lineage>
</organism>
<dbReference type="RefSeq" id="WP_343773797.1">
    <property type="nucleotide sequence ID" value="NZ_BAAADV010000003.1"/>
</dbReference>
<feature type="transmembrane region" description="Helical" evidence="7">
    <location>
        <begin position="122"/>
        <end position="140"/>
    </location>
</feature>
<feature type="transmembrane region" description="Helical" evidence="7">
    <location>
        <begin position="299"/>
        <end position="321"/>
    </location>
</feature>
<evidence type="ECO:0000256" key="5">
    <source>
        <dbReference type="ARBA" id="ARBA00022989"/>
    </source>
</evidence>
<accession>A0AAV3T998</accession>
<evidence type="ECO:0000313" key="9">
    <source>
        <dbReference type="Proteomes" id="UP001500420"/>
    </source>
</evidence>
<dbReference type="Pfam" id="PF03773">
    <property type="entry name" value="ArsP_1"/>
    <property type="match status" value="1"/>
</dbReference>
<keyword evidence="5 7" id="KW-1133">Transmembrane helix</keyword>
<dbReference type="InterPro" id="IPR053166">
    <property type="entry name" value="UPF0718_permease"/>
</dbReference>
<comment type="caution">
    <text evidence="8">The sequence shown here is derived from an EMBL/GenBank/DDBJ whole genome shotgun (WGS) entry which is preliminary data.</text>
</comment>
<keyword evidence="3" id="KW-1003">Cell membrane</keyword>
<reference evidence="8 9" key="1">
    <citation type="journal article" date="2019" name="Int. J. Syst. Evol. Microbiol.">
        <title>The Global Catalogue of Microorganisms (GCM) 10K type strain sequencing project: providing services to taxonomists for standard genome sequencing and annotation.</title>
        <authorList>
            <consortium name="The Broad Institute Genomics Platform"/>
            <consortium name="The Broad Institute Genome Sequencing Center for Infectious Disease"/>
            <person name="Wu L."/>
            <person name="Ma J."/>
        </authorList>
    </citation>
    <scope>NUCLEOTIDE SEQUENCE [LARGE SCALE GENOMIC DNA]</scope>
    <source>
        <strain evidence="8 9">JCM 16328</strain>
    </source>
</reference>
<evidence type="ECO:0000256" key="3">
    <source>
        <dbReference type="ARBA" id="ARBA00022475"/>
    </source>
</evidence>
<sequence>MSVLSNLVEAARFVGDMTWHTWWALVLGFTVAGAVQAFVSQSEMSDVLGESGLREIGLGTFFGFLSSSCSFGAVATTKSLFEKGASPAASLASFQFASTNLVVEIGLVMWILLGWQFVVADFVGGVVLILLLAATFQYLVPDGWWSDAREHVRSMDQGGHDHGDDDWAENNGWREKLLTSRGWRRTFRNAINEWSMLWTDIVAGFAIAGLIKAFVPSSFWQQLFTIAPEGTLAWVVLGCVIGVAVGVATFICSVANVPFALVLWQGGIPFGGVMAFIFADLIVPHIVNMYRKFYGARMAAVLFGSIFSLAALSGVLIHFAWAGLGLIPSQGQVGGTAPEGYTLVLNVVLTFVFAAQVYVTFFEDAAGEAVAHAS</sequence>
<comment type="similarity">
    <text evidence="2">Belongs to the UPF0718 family.</text>
</comment>
<comment type="subcellular location">
    <subcellularLocation>
        <location evidence="1">Cell membrane</location>
        <topology evidence="1">Multi-pass membrane protein</topology>
    </subcellularLocation>
</comment>
<dbReference type="PANTHER" id="PTHR42775">
    <property type="entry name" value="PERMEASE RV2963-RELATED"/>
    <property type="match status" value="1"/>
</dbReference>
<dbReference type="InterPro" id="IPR005524">
    <property type="entry name" value="DUF318"/>
</dbReference>
<evidence type="ECO:0000313" key="8">
    <source>
        <dbReference type="EMBL" id="GAA0672728.1"/>
    </source>
</evidence>
<feature type="transmembrane region" description="Helical" evidence="7">
    <location>
        <begin position="52"/>
        <end position="74"/>
    </location>
</feature>
<protein>
    <submittedName>
        <fullName evidence="8">Permease</fullName>
    </submittedName>
</protein>
<dbReference type="AlphaFoldDB" id="A0AAV3T998"/>
<keyword evidence="4 7" id="KW-0812">Transmembrane</keyword>
<name>A0AAV3T998_9EURY</name>
<feature type="transmembrane region" description="Helical" evidence="7">
    <location>
        <begin position="20"/>
        <end position="40"/>
    </location>
</feature>
<evidence type="ECO:0000256" key="1">
    <source>
        <dbReference type="ARBA" id="ARBA00004651"/>
    </source>
</evidence>
<dbReference type="EMBL" id="BAAADV010000003">
    <property type="protein sequence ID" value="GAA0672728.1"/>
    <property type="molecule type" value="Genomic_DNA"/>
</dbReference>
<keyword evidence="6 7" id="KW-0472">Membrane</keyword>
<feature type="transmembrane region" description="Helical" evidence="7">
    <location>
        <begin position="94"/>
        <end position="115"/>
    </location>
</feature>
<evidence type="ECO:0000256" key="4">
    <source>
        <dbReference type="ARBA" id="ARBA00022692"/>
    </source>
</evidence>
<feature type="transmembrane region" description="Helical" evidence="7">
    <location>
        <begin position="201"/>
        <end position="220"/>
    </location>
</feature>
<evidence type="ECO:0000256" key="2">
    <source>
        <dbReference type="ARBA" id="ARBA00006386"/>
    </source>
</evidence>
<evidence type="ECO:0000256" key="6">
    <source>
        <dbReference type="ARBA" id="ARBA00023136"/>
    </source>
</evidence>
<feature type="transmembrane region" description="Helical" evidence="7">
    <location>
        <begin position="232"/>
        <end position="261"/>
    </location>
</feature>
<keyword evidence="9" id="KW-1185">Reference proteome</keyword>
<dbReference type="Proteomes" id="UP001500420">
    <property type="component" value="Unassembled WGS sequence"/>
</dbReference>
<gene>
    <name evidence="8" type="ORF">GCM10009020_19370</name>
</gene>
<dbReference type="PANTHER" id="PTHR42775:SF1">
    <property type="entry name" value="PERMEASE RV2963-RELATED"/>
    <property type="match status" value="1"/>
</dbReference>
<proteinExistence type="inferred from homology"/>
<evidence type="ECO:0000256" key="7">
    <source>
        <dbReference type="SAM" id="Phobius"/>
    </source>
</evidence>